<dbReference type="FunFam" id="3.30.70.360:FF:000014">
    <property type="entry name" value="N-acyl-L-amino acid amidohydrolase"/>
    <property type="match status" value="1"/>
</dbReference>
<protein>
    <submittedName>
        <fullName evidence="5">Amidohydrolase</fullName>
    </submittedName>
</protein>
<feature type="binding site" evidence="3">
    <location>
        <position position="394"/>
    </location>
    <ligand>
        <name>Mn(2+)</name>
        <dbReference type="ChEBI" id="CHEBI:29035"/>
        <label>2</label>
    </ligand>
</feature>
<dbReference type="SUPFAM" id="SSF53187">
    <property type="entry name" value="Zn-dependent exopeptidases"/>
    <property type="match status" value="1"/>
</dbReference>
<evidence type="ECO:0000259" key="4">
    <source>
        <dbReference type="Pfam" id="PF07687"/>
    </source>
</evidence>
<dbReference type="NCBIfam" id="TIGR01891">
    <property type="entry name" value="amidohydrolases"/>
    <property type="match status" value="1"/>
</dbReference>
<dbReference type="PIRSF" id="PIRSF005962">
    <property type="entry name" value="Pept_M20D_amidohydro"/>
    <property type="match status" value="1"/>
</dbReference>
<organism evidence="5 6">
    <name type="scientific">Niveispirillum cyanobacteriorum</name>
    <dbReference type="NCBI Taxonomy" id="1612173"/>
    <lineage>
        <taxon>Bacteria</taxon>
        <taxon>Pseudomonadati</taxon>
        <taxon>Pseudomonadota</taxon>
        <taxon>Alphaproteobacteria</taxon>
        <taxon>Rhodospirillales</taxon>
        <taxon>Azospirillaceae</taxon>
        <taxon>Niveispirillum</taxon>
    </lineage>
</organism>
<sequence length="423" mass="44851">MAPASAQNAATPDIPAYIKSDVKALEAKIVAWRRDIHQHPELGNRETRTAKLVADHLKKLGMEVQTGVAHTGVVAVLKGAKPGPVVALRADMDALPVTEQVDLPFASKVRTTYNGQDVGVMHACGHDGHVAILMGVAELLAKRKGELRGTVKFIFQPAEEGPPEGEQGGAELMIKQGVLSTDPKPEAIFGLHLFSAGRAGTISYRSGPAMAAADSFHITVQGRQTHGAYPWAGVDPIVTASQIVTGLQTIVSRNVELIKEPAIVSVGALNSGVRDNIIPDKAEMIGTIRTYDPKMRDQIHRRIKEIAENIAESQGATATVHIDPGYPVTDNNPALTAWAAPILEKVAGAGNVSIGPKAGGAEDFSYFQQQIPGFFFWVGSTGPDVPLDKAPSNHSPLYKVDEASLLTGAEALAAVTVAYLQSR</sequence>
<evidence type="ECO:0000256" key="2">
    <source>
        <dbReference type="ARBA" id="ARBA00022801"/>
    </source>
</evidence>
<feature type="binding site" evidence="3">
    <location>
        <position position="160"/>
    </location>
    <ligand>
        <name>Mn(2+)</name>
        <dbReference type="ChEBI" id="CHEBI:29035"/>
        <label>2</label>
    </ligand>
</feature>
<feature type="binding site" evidence="3">
    <location>
        <position position="126"/>
    </location>
    <ligand>
        <name>Mn(2+)</name>
        <dbReference type="ChEBI" id="CHEBI:29035"/>
        <label>2</label>
    </ligand>
</feature>
<keyword evidence="2 5" id="KW-0378">Hydrolase</keyword>
<keyword evidence="3" id="KW-0479">Metal-binding</keyword>
<comment type="cofactor">
    <cofactor evidence="3">
        <name>Mn(2+)</name>
        <dbReference type="ChEBI" id="CHEBI:29035"/>
    </cofactor>
    <text evidence="3">The Mn(2+) ion enhances activity.</text>
</comment>
<dbReference type="EMBL" id="CP025611">
    <property type="protein sequence ID" value="AUN31892.1"/>
    <property type="molecule type" value="Genomic_DNA"/>
</dbReference>
<accession>A0A2K9NFV0</accession>
<dbReference type="PANTHER" id="PTHR11014">
    <property type="entry name" value="PEPTIDASE M20 FAMILY MEMBER"/>
    <property type="match status" value="1"/>
</dbReference>
<evidence type="ECO:0000256" key="3">
    <source>
        <dbReference type="PIRSR" id="PIRSR005962-1"/>
    </source>
</evidence>
<dbReference type="Pfam" id="PF01546">
    <property type="entry name" value="Peptidase_M20"/>
    <property type="match status" value="1"/>
</dbReference>
<gene>
    <name evidence="5" type="ORF">C0V82_14750</name>
</gene>
<reference evidence="5 6" key="1">
    <citation type="submission" date="2017-12" db="EMBL/GenBank/DDBJ databases">
        <title>Genomes of bacteria within cyanobacterial aggregates.</title>
        <authorList>
            <person name="Cai H."/>
        </authorList>
    </citation>
    <scope>NUCLEOTIDE SEQUENCE [LARGE SCALE GENOMIC DNA]</scope>
    <source>
        <strain evidence="5 6">TH16</strain>
    </source>
</reference>
<dbReference type="GO" id="GO:0016787">
    <property type="term" value="F:hydrolase activity"/>
    <property type="evidence" value="ECO:0007669"/>
    <property type="project" value="UniProtKB-KW"/>
</dbReference>
<keyword evidence="3" id="KW-0464">Manganese</keyword>
<feature type="binding site" evidence="3">
    <location>
        <position position="124"/>
    </location>
    <ligand>
        <name>Mn(2+)</name>
        <dbReference type="ChEBI" id="CHEBI:29035"/>
        <label>2</label>
    </ligand>
</feature>
<dbReference type="InterPro" id="IPR011650">
    <property type="entry name" value="Peptidase_M20_dimer"/>
</dbReference>
<dbReference type="AlphaFoldDB" id="A0A2K9NFV0"/>
<dbReference type="Gene3D" id="3.40.630.10">
    <property type="entry name" value="Zn peptidases"/>
    <property type="match status" value="1"/>
</dbReference>
<dbReference type="Pfam" id="PF07687">
    <property type="entry name" value="M20_dimer"/>
    <property type="match status" value="1"/>
</dbReference>
<name>A0A2K9NFV0_9PROT</name>
<dbReference type="GO" id="GO:0046872">
    <property type="term" value="F:metal ion binding"/>
    <property type="evidence" value="ECO:0007669"/>
    <property type="project" value="UniProtKB-KW"/>
</dbReference>
<dbReference type="Proteomes" id="UP000234752">
    <property type="component" value="Chromosome eg_1"/>
</dbReference>
<proteinExistence type="inferred from homology"/>
<comment type="similarity">
    <text evidence="1">Belongs to the peptidase M20 family.</text>
</comment>
<dbReference type="InterPro" id="IPR002933">
    <property type="entry name" value="Peptidase_M20"/>
</dbReference>
<keyword evidence="6" id="KW-1185">Reference proteome</keyword>
<dbReference type="KEGG" id="ncb:C0V82_14750"/>
<dbReference type="InterPro" id="IPR036264">
    <property type="entry name" value="Bact_exopeptidase_dim_dom"/>
</dbReference>
<dbReference type="SUPFAM" id="SSF55031">
    <property type="entry name" value="Bacterial exopeptidase dimerisation domain"/>
    <property type="match status" value="1"/>
</dbReference>
<dbReference type="InterPro" id="IPR017439">
    <property type="entry name" value="Amidohydrolase"/>
</dbReference>
<dbReference type="PANTHER" id="PTHR11014:SF63">
    <property type="entry name" value="METALLOPEPTIDASE, PUTATIVE (AFU_ORTHOLOGUE AFUA_6G09600)-RELATED"/>
    <property type="match status" value="1"/>
</dbReference>
<evidence type="ECO:0000256" key="1">
    <source>
        <dbReference type="ARBA" id="ARBA00006153"/>
    </source>
</evidence>
<feature type="binding site" evidence="3">
    <location>
        <position position="192"/>
    </location>
    <ligand>
        <name>Mn(2+)</name>
        <dbReference type="ChEBI" id="CHEBI:29035"/>
        <label>2</label>
    </ligand>
</feature>
<dbReference type="OrthoDB" id="9777385at2"/>
<evidence type="ECO:0000313" key="6">
    <source>
        <dbReference type="Proteomes" id="UP000234752"/>
    </source>
</evidence>
<dbReference type="Gene3D" id="3.30.70.360">
    <property type="match status" value="1"/>
</dbReference>
<feature type="domain" description="Peptidase M20 dimerisation" evidence="4">
    <location>
        <begin position="215"/>
        <end position="312"/>
    </location>
</feature>
<evidence type="ECO:0000313" key="5">
    <source>
        <dbReference type="EMBL" id="AUN31892.1"/>
    </source>
</evidence>